<keyword evidence="3" id="KW-1185">Reference proteome</keyword>
<proteinExistence type="predicted"/>
<dbReference type="Proteomes" id="UP000002357">
    <property type="component" value="Plasmid pSCL4"/>
</dbReference>
<evidence type="ECO:0000313" key="3">
    <source>
        <dbReference type="Proteomes" id="UP000002357"/>
    </source>
</evidence>
<name>D5SKG6_STRCL</name>
<evidence type="ECO:0000313" key="2">
    <source>
        <dbReference type="EMBL" id="EFG04409.2"/>
    </source>
</evidence>
<protein>
    <submittedName>
        <fullName evidence="2">Uncharacterized protein</fullName>
    </submittedName>
</protein>
<geneLocation type="plasmid" evidence="2 3">
    <name>pSCL4</name>
</geneLocation>
<dbReference type="AlphaFoldDB" id="D5SKG6"/>
<reference evidence="2 3" key="1">
    <citation type="journal article" date="2010" name="Genome Biol. Evol.">
        <title>The sequence of a 1.8-mb bacterial linear plasmid reveals a rich evolutionary reservoir of secondary metabolic pathways.</title>
        <authorList>
            <person name="Medema M.H."/>
            <person name="Trefzer A."/>
            <person name="Kovalchuk A."/>
            <person name="van den Berg M."/>
            <person name="Mueller U."/>
            <person name="Heijne W."/>
            <person name="Wu L."/>
            <person name="Alam M.T."/>
            <person name="Ronning C.M."/>
            <person name="Nierman W.C."/>
            <person name="Bovenberg R.A.L."/>
            <person name="Breitling R."/>
            <person name="Takano E."/>
        </authorList>
    </citation>
    <scope>NUCLEOTIDE SEQUENCE [LARGE SCALE GENOMIC DNA]</scope>
    <source>
        <strain evidence="3">ATCC 27064 / DSM 738 / JCM 4710 / NBRC 13307 / NCIMB 12785 / NRRL 3585 / VKM Ac-602</strain>
        <plasmid evidence="2">pSCL4</plasmid>
    </source>
</reference>
<dbReference type="EMBL" id="CM000914">
    <property type="protein sequence ID" value="EFG04409.2"/>
    <property type="molecule type" value="Genomic_DNA"/>
</dbReference>
<keyword evidence="2" id="KW-0614">Plasmid</keyword>
<feature type="region of interest" description="Disordered" evidence="1">
    <location>
        <begin position="90"/>
        <end position="157"/>
    </location>
</feature>
<feature type="compositionally biased region" description="Basic and acidic residues" evidence="1">
    <location>
        <begin position="1"/>
        <end position="20"/>
    </location>
</feature>
<accession>D5SKG6</accession>
<evidence type="ECO:0000256" key="1">
    <source>
        <dbReference type="SAM" id="MobiDB-lite"/>
    </source>
</evidence>
<gene>
    <name evidence="2" type="ORF">SCLAV_p0922</name>
</gene>
<sequence>MRGERPEGHTAPRGVGDWHRQPRRRARMTTPVGTRSSRMGPTPVGRTRCGVRGHLPRAEHWKGDTGPLPPGARLLTEDCAVRDAFGIPRSFGPDAEVGSTGEAVFPDASTGAADSMSTPSGRRCRRGVPSCAPRADPSLSGHRSADQSVMRGPSGLPRWATARRRRVLRRAVATEPFVTHGLHLLAWMRSPTR</sequence>
<organism evidence="2 3">
    <name type="scientific">Streptomyces clavuligerus</name>
    <dbReference type="NCBI Taxonomy" id="1901"/>
    <lineage>
        <taxon>Bacteria</taxon>
        <taxon>Bacillati</taxon>
        <taxon>Actinomycetota</taxon>
        <taxon>Actinomycetes</taxon>
        <taxon>Kitasatosporales</taxon>
        <taxon>Streptomycetaceae</taxon>
        <taxon>Streptomyces</taxon>
    </lineage>
</organism>
<feature type="region of interest" description="Disordered" evidence="1">
    <location>
        <begin position="1"/>
        <end position="49"/>
    </location>
</feature>